<dbReference type="InterPro" id="IPR010583">
    <property type="entry name" value="MipA"/>
</dbReference>
<dbReference type="PANTHER" id="PTHR38776:SF1">
    <property type="entry name" value="MLTA-INTERACTING PROTEIN-RELATED"/>
    <property type="match status" value="1"/>
</dbReference>
<dbReference type="OrthoDB" id="5951177at2"/>
<evidence type="ECO:0000313" key="7">
    <source>
        <dbReference type="EMBL" id="KGT94112.1"/>
    </source>
</evidence>
<dbReference type="Proteomes" id="UP000030351">
    <property type="component" value="Unassembled WGS sequence"/>
</dbReference>
<name>A0A0A3Z4W7_9GAMM</name>
<dbReference type="Pfam" id="PF06629">
    <property type="entry name" value="MipA"/>
    <property type="match status" value="1"/>
</dbReference>
<evidence type="ECO:0008006" key="9">
    <source>
        <dbReference type="Google" id="ProtNLM"/>
    </source>
</evidence>
<sequence length="259" mass="27957">MRAIIPAALSATLLAALVPLSASADDNADTLHGFIGGGLGVKPAYSGAKDNKLSFVPALKVEYGSFFIGGVDTLTAAGWKFYDTDRWQLSLGVGSDLFPREESDDDHLKGMGDISVTPRAFVSGTYKNGFFTGGAILTQDIGGNDQGFRFTTYAHAQWQATDDLRLFAGPSVSWADSDYMQTQYGVSSAQSSRSGLQRYDAGSGLEQVGLELGADYQITRSWMVGFRTFASHLEDHASDSPVVEDADQLRYALFLAWKF</sequence>
<dbReference type="STRING" id="371042.NG99_10725"/>
<dbReference type="RefSeq" id="WP_034892058.1">
    <property type="nucleotide sequence ID" value="NZ_JRUQ01000030.1"/>
</dbReference>
<dbReference type="eggNOG" id="COG3713">
    <property type="taxonomic scope" value="Bacteria"/>
</dbReference>
<evidence type="ECO:0000256" key="3">
    <source>
        <dbReference type="ARBA" id="ARBA00022729"/>
    </source>
</evidence>
<proteinExistence type="inferred from homology"/>
<evidence type="ECO:0000256" key="1">
    <source>
        <dbReference type="ARBA" id="ARBA00004442"/>
    </source>
</evidence>
<dbReference type="AlphaFoldDB" id="A0A0A3Z4W7"/>
<keyword evidence="8" id="KW-1185">Reference proteome</keyword>
<feature type="chain" id="PRO_5002005780" description="MltA-interacting MipA family protein" evidence="6">
    <location>
        <begin position="25"/>
        <end position="259"/>
    </location>
</feature>
<dbReference type="EMBL" id="JRUQ01000030">
    <property type="protein sequence ID" value="KGT94112.1"/>
    <property type="molecule type" value="Genomic_DNA"/>
</dbReference>
<keyword evidence="3 6" id="KW-0732">Signal</keyword>
<comment type="subcellular location">
    <subcellularLocation>
        <location evidence="1">Cell outer membrane</location>
    </subcellularLocation>
</comment>
<evidence type="ECO:0000256" key="5">
    <source>
        <dbReference type="ARBA" id="ARBA00023237"/>
    </source>
</evidence>
<keyword evidence="4" id="KW-0472">Membrane</keyword>
<evidence type="ECO:0000256" key="6">
    <source>
        <dbReference type="SAM" id="SignalP"/>
    </source>
</evidence>
<reference evidence="7 8" key="1">
    <citation type="submission" date="2014-10" db="EMBL/GenBank/DDBJ databases">
        <title>Genome sequence of Erwinia typographi M043b.</title>
        <authorList>
            <person name="Chan K.-G."/>
            <person name="Tan W.-S."/>
        </authorList>
    </citation>
    <scope>NUCLEOTIDE SEQUENCE [LARGE SCALE GENOMIC DNA]</scope>
    <source>
        <strain evidence="7 8">M043b</strain>
    </source>
</reference>
<keyword evidence="5" id="KW-0998">Cell outer membrane</keyword>
<gene>
    <name evidence="7" type="ORF">NG99_10725</name>
</gene>
<dbReference type="PANTHER" id="PTHR38776">
    <property type="entry name" value="MLTA-INTERACTING PROTEIN-RELATED"/>
    <property type="match status" value="1"/>
</dbReference>
<dbReference type="GO" id="GO:0009279">
    <property type="term" value="C:cell outer membrane"/>
    <property type="evidence" value="ECO:0007669"/>
    <property type="project" value="UniProtKB-SubCell"/>
</dbReference>
<evidence type="ECO:0000256" key="2">
    <source>
        <dbReference type="ARBA" id="ARBA00005722"/>
    </source>
</evidence>
<comment type="similarity">
    <text evidence="2">Belongs to the MipA/OmpV family.</text>
</comment>
<evidence type="ECO:0000256" key="4">
    <source>
        <dbReference type="ARBA" id="ARBA00023136"/>
    </source>
</evidence>
<protein>
    <recommendedName>
        <fullName evidence="9">MltA-interacting MipA family protein</fullName>
    </recommendedName>
</protein>
<evidence type="ECO:0000313" key="8">
    <source>
        <dbReference type="Proteomes" id="UP000030351"/>
    </source>
</evidence>
<organism evidence="7 8">
    <name type="scientific">Erwinia typographi</name>
    <dbReference type="NCBI Taxonomy" id="371042"/>
    <lineage>
        <taxon>Bacteria</taxon>
        <taxon>Pseudomonadati</taxon>
        <taxon>Pseudomonadota</taxon>
        <taxon>Gammaproteobacteria</taxon>
        <taxon>Enterobacterales</taxon>
        <taxon>Erwiniaceae</taxon>
        <taxon>Erwinia</taxon>
    </lineage>
</organism>
<feature type="signal peptide" evidence="6">
    <location>
        <begin position="1"/>
        <end position="24"/>
    </location>
</feature>
<comment type="caution">
    <text evidence="7">The sequence shown here is derived from an EMBL/GenBank/DDBJ whole genome shotgun (WGS) entry which is preliminary data.</text>
</comment>
<accession>A0A0A3Z4W7</accession>